<dbReference type="InterPro" id="IPR014030">
    <property type="entry name" value="Ketoacyl_synth_N"/>
</dbReference>
<dbReference type="SMART" id="SM00825">
    <property type="entry name" value="PKS_KS"/>
    <property type="match status" value="1"/>
</dbReference>
<dbReference type="InterPro" id="IPR014043">
    <property type="entry name" value="Acyl_transferase_dom"/>
</dbReference>
<dbReference type="Pfam" id="PF02801">
    <property type="entry name" value="Ketoacyl-synt_C"/>
    <property type="match status" value="1"/>
</dbReference>
<comment type="caution">
    <text evidence="6">The sequence shown here is derived from an EMBL/GenBank/DDBJ whole genome shotgun (WGS) entry which is preliminary data.</text>
</comment>
<dbReference type="Pfam" id="PF00698">
    <property type="entry name" value="Acyl_transf_1"/>
    <property type="match status" value="1"/>
</dbReference>
<dbReference type="GO" id="GO:0004315">
    <property type="term" value="F:3-oxoacyl-[acyl-carrier-protein] synthase activity"/>
    <property type="evidence" value="ECO:0007669"/>
    <property type="project" value="InterPro"/>
</dbReference>
<dbReference type="InterPro" id="IPR016035">
    <property type="entry name" value="Acyl_Trfase/lysoPLipase"/>
</dbReference>
<dbReference type="Pfam" id="PF16197">
    <property type="entry name" value="KAsynt_C_assoc"/>
    <property type="match status" value="1"/>
</dbReference>
<reference evidence="6" key="1">
    <citation type="submission" date="2023-02" db="EMBL/GenBank/DDBJ databases">
        <title>Nocardiopsis ansamitocini NBRC 112285.</title>
        <authorList>
            <person name="Ichikawa N."/>
            <person name="Sato H."/>
            <person name="Tonouchi N."/>
        </authorList>
    </citation>
    <scope>NUCLEOTIDE SEQUENCE</scope>
    <source>
        <strain evidence="6">NBRC 112285</strain>
    </source>
</reference>
<evidence type="ECO:0000256" key="2">
    <source>
        <dbReference type="ARBA" id="ARBA00022553"/>
    </source>
</evidence>
<dbReference type="RefSeq" id="WP_285758188.1">
    <property type="nucleotide sequence ID" value="NZ_BSQG01000002.1"/>
</dbReference>
<dbReference type="InterPro" id="IPR018201">
    <property type="entry name" value="Ketoacyl_synth_AS"/>
</dbReference>
<dbReference type="Gene3D" id="1.10.1200.10">
    <property type="entry name" value="ACP-like"/>
    <property type="match status" value="1"/>
</dbReference>
<evidence type="ECO:0000259" key="4">
    <source>
        <dbReference type="PROSITE" id="PS50075"/>
    </source>
</evidence>
<dbReference type="Pfam" id="PF00109">
    <property type="entry name" value="ketoacyl-synt"/>
    <property type="match status" value="1"/>
</dbReference>
<dbReference type="InterPro" id="IPR032821">
    <property type="entry name" value="PKS_assoc"/>
</dbReference>
<keyword evidence="7" id="KW-1185">Reference proteome</keyword>
<dbReference type="InterPro" id="IPR014031">
    <property type="entry name" value="Ketoacyl_synth_C"/>
</dbReference>
<evidence type="ECO:0000256" key="3">
    <source>
        <dbReference type="ARBA" id="ARBA00022679"/>
    </source>
</evidence>
<dbReference type="GO" id="GO:0004312">
    <property type="term" value="F:fatty acid synthase activity"/>
    <property type="evidence" value="ECO:0007669"/>
    <property type="project" value="TreeGrafter"/>
</dbReference>
<sequence>MSVRDTGRLAAITGIGCRLPGSINDPVALWDALLAGEAVTRPIPERRWSEMVQRLHPGQRPDRPWTAGVIDDLDDFDAAYFAIAELEAAQMDPQQRMILEVVTEALADAGIAAGSLAGTRTGVWAGSASVDHTGTVFLPGRHIEMGSVSGTSPSILSNRVSYLLGLRGPSMTVDTACSASATALHLARQSLESGEVDTAIVIGTNTMTAPGITAAFASAGVLAPDGVCRPFDPEGQGYVRSEAVVVTVLRRTGDAQDAHDRIYAVLRGSATNSDGHSPAGLYAPNPPAHVDLLRDAYAAAGVAPEHVDYVQCHGTGTKAGDSSEGRALARVLGADRDTPLPIGSVKSVLGHSEGASGLVGAVCTALALHYGRIPPTAAHTELRPTLSRLPLRVPVKTETWPDTGRPRLAGVSSFGFGGSNVHVVLEQAPVPAARDEAVPGRTRLVPVSAPTAERLRLRAEAWSPVVAATDLAGTAATAQHRRDHQAVRAAVVADGTADASAALAALATGRSHPALVGPARVPTHKGPLVWLFCGHGSQHARMAVSAYATEPVFRAAFDDASQALRAHLGRAVWSPGTKIDGFETAQHAIWLTQTAQAALWRSWGYTPDAVLGHSLGEVAAAHAAGALGLDDAARVVAVRSALLARTSGQGGLLVTELPPAQAEAAIAGRSLVVAAYNAPDTTVISGPVDPLRKLAEELERDGVYVRRVAEDVPAHSPAVDDLVPQLADALADVVPREGEPTFYSSVTAEAVAGDRLGADYWARQLRAPVRFTDALAAAVEGEGAVVVELGGRSTLARGASATLATGTSTATIVAAGDTERDDHAALMTQFGMLYTTGHTPVQWPQPFAAPVRLPVTWDRGRHHDSVSIPGLDDVLAEDNPDQEAVITALTRLVAQVLGAEPDQIDPERSLIELGLTSVAVIGLRDAIRAAHPGLAGFGVGALLDPGTSLASVAKLVSEYSSTVAVSG</sequence>
<dbReference type="PROSITE" id="PS00606">
    <property type="entry name" value="KS3_1"/>
    <property type="match status" value="1"/>
</dbReference>
<dbReference type="Gene3D" id="3.30.70.3290">
    <property type="match status" value="1"/>
</dbReference>
<dbReference type="Gene3D" id="3.40.47.10">
    <property type="match status" value="1"/>
</dbReference>
<dbReference type="InterPro" id="IPR016039">
    <property type="entry name" value="Thiolase-like"/>
</dbReference>
<name>A0A9W6UGC2_9ACTN</name>
<dbReference type="PANTHER" id="PTHR43775:SF37">
    <property type="entry name" value="SI:DKEY-61P9.11"/>
    <property type="match status" value="1"/>
</dbReference>
<dbReference type="SUPFAM" id="SSF47336">
    <property type="entry name" value="ACP-like"/>
    <property type="match status" value="1"/>
</dbReference>
<dbReference type="InterPro" id="IPR001227">
    <property type="entry name" value="Ac_transferase_dom_sf"/>
</dbReference>
<dbReference type="InterPro" id="IPR050091">
    <property type="entry name" value="PKS_NRPS_Biosynth_Enz"/>
</dbReference>
<dbReference type="Pfam" id="PF00550">
    <property type="entry name" value="PP-binding"/>
    <property type="match status" value="1"/>
</dbReference>
<dbReference type="InterPro" id="IPR020806">
    <property type="entry name" value="PKS_PP-bd"/>
</dbReference>
<dbReference type="GO" id="GO:0005886">
    <property type="term" value="C:plasma membrane"/>
    <property type="evidence" value="ECO:0007669"/>
    <property type="project" value="TreeGrafter"/>
</dbReference>
<dbReference type="SUPFAM" id="SSF53901">
    <property type="entry name" value="Thiolase-like"/>
    <property type="match status" value="1"/>
</dbReference>
<dbReference type="GO" id="GO:0031177">
    <property type="term" value="F:phosphopantetheine binding"/>
    <property type="evidence" value="ECO:0007669"/>
    <property type="project" value="InterPro"/>
</dbReference>
<dbReference type="GO" id="GO:0071770">
    <property type="term" value="P:DIM/DIP cell wall layer assembly"/>
    <property type="evidence" value="ECO:0007669"/>
    <property type="project" value="TreeGrafter"/>
</dbReference>
<dbReference type="InterPro" id="IPR036736">
    <property type="entry name" value="ACP-like_sf"/>
</dbReference>
<dbReference type="InterPro" id="IPR009081">
    <property type="entry name" value="PP-bd_ACP"/>
</dbReference>
<evidence type="ECO:0000313" key="7">
    <source>
        <dbReference type="Proteomes" id="UP001165092"/>
    </source>
</evidence>
<dbReference type="SUPFAM" id="SSF52151">
    <property type="entry name" value="FabD/lysophospholipase-like"/>
    <property type="match status" value="1"/>
</dbReference>
<dbReference type="AlphaFoldDB" id="A0A9W6UGC2"/>
<keyword evidence="3" id="KW-0808">Transferase</keyword>
<proteinExistence type="predicted"/>
<organism evidence="6 7">
    <name type="scientific">Nocardiopsis ansamitocini</name>
    <dbReference type="NCBI Taxonomy" id="1670832"/>
    <lineage>
        <taxon>Bacteria</taxon>
        <taxon>Bacillati</taxon>
        <taxon>Actinomycetota</taxon>
        <taxon>Actinomycetes</taxon>
        <taxon>Streptosporangiales</taxon>
        <taxon>Nocardiopsidaceae</taxon>
        <taxon>Nocardiopsis</taxon>
    </lineage>
</organism>
<dbReference type="PROSITE" id="PS50075">
    <property type="entry name" value="CARRIER"/>
    <property type="match status" value="1"/>
</dbReference>
<dbReference type="PANTHER" id="PTHR43775">
    <property type="entry name" value="FATTY ACID SYNTHASE"/>
    <property type="match status" value="1"/>
</dbReference>
<dbReference type="GO" id="GO:0005737">
    <property type="term" value="C:cytoplasm"/>
    <property type="evidence" value="ECO:0007669"/>
    <property type="project" value="TreeGrafter"/>
</dbReference>
<accession>A0A9W6UGC2</accession>
<feature type="domain" description="Ketosynthase family 3 (KS3)" evidence="5">
    <location>
        <begin position="7"/>
        <end position="427"/>
    </location>
</feature>
<protein>
    <submittedName>
        <fullName evidence="6">Uncharacterized protein</fullName>
    </submittedName>
</protein>
<keyword evidence="2" id="KW-0597">Phosphoprotein</keyword>
<dbReference type="SMART" id="SM00827">
    <property type="entry name" value="PKS_AT"/>
    <property type="match status" value="1"/>
</dbReference>
<dbReference type="CDD" id="cd00833">
    <property type="entry name" value="PKS"/>
    <property type="match status" value="1"/>
</dbReference>
<dbReference type="Gene3D" id="3.40.366.10">
    <property type="entry name" value="Malonyl-Coenzyme A Acyl Carrier Protein, domain 2"/>
    <property type="match status" value="1"/>
</dbReference>
<dbReference type="InterPro" id="IPR016036">
    <property type="entry name" value="Malonyl_transacylase_ACP-bd"/>
</dbReference>
<evidence type="ECO:0000313" key="6">
    <source>
        <dbReference type="EMBL" id="GLU47176.1"/>
    </source>
</evidence>
<feature type="domain" description="Carrier" evidence="4">
    <location>
        <begin position="880"/>
        <end position="963"/>
    </location>
</feature>
<dbReference type="PROSITE" id="PS52004">
    <property type="entry name" value="KS3_2"/>
    <property type="match status" value="1"/>
</dbReference>
<dbReference type="SMART" id="SM00823">
    <property type="entry name" value="PKS_PP"/>
    <property type="match status" value="1"/>
</dbReference>
<dbReference type="Proteomes" id="UP001165092">
    <property type="component" value="Unassembled WGS sequence"/>
</dbReference>
<evidence type="ECO:0000256" key="1">
    <source>
        <dbReference type="ARBA" id="ARBA00022450"/>
    </source>
</evidence>
<dbReference type="EMBL" id="BSQG01000002">
    <property type="protein sequence ID" value="GLU47176.1"/>
    <property type="molecule type" value="Genomic_DNA"/>
</dbReference>
<dbReference type="SUPFAM" id="SSF55048">
    <property type="entry name" value="Probable ACP-binding domain of malonyl-CoA ACP transacylase"/>
    <property type="match status" value="1"/>
</dbReference>
<evidence type="ECO:0000259" key="5">
    <source>
        <dbReference type="PROSITE" id="PS52004"/>
    </source>
</evidence>
<gene>
    <name evidence="6" type="ORF">Nans01_15270</name>
</gene>
<dbReference type="InterPro" id="IPR020841">
    <property type="entry name" value="PKS_Beta-ketoAc_synthase_dom"/>
</dbReference>
<dbReference type="GO" id="GO:0006633">
    <property type="term" value="P:fatty acid biosynthetic process"/>
    <property type="evidence" value="ECO:0007669"/>
    <property type="project" value="InterPro"/>
</dbReference>
<keyword evidence="1" id="KW-0596">Phosphopantetheine</keyword>